<feature type="compositionally biased region" description="Polar residues" evidence="1">
    <location>
        <begin position="153"/>
        <end position="170"/>
    </location>
</feature>
<feature type="transmembrane region" description="Helical" evidence="2">
    <location>
        <begin position="286"/>
        <end position="305"/>
    </location>
</feature>
<feature type="chain" id="PRO_5045520344" description="WSC domain-containing protein" evidence="3">
    <location>
        <begin position="31"/>
        <end position="435"/>
    </location>
</feature>
<keyword evidence="3" id="KW-0732">Signal</keyword>
<evidence type="ECO:0000256" key="1">
    <source>
        <dbReference type="SAM" id="MobiDB-lite"/>
    </source>
</evidence>
<keyword evidence="6" id="KW-1185">Reference proteome</keyword>
<accession>A0ABR4BD85</accession>
<feature type="domain" description="WSC" evidence="4">
    <location>
        <begin position="30"/>
        <end position="117"/>
    </location>
</feature>
<organism evidence="5 6">
    <name type="scientific">Lepraria finkii</name>
    <dbReference type="NCBI Taxonomy" id="1340010"/>
    <lineage>
        <taxon>Eukaryota</taxon>
        <taxon>Fungi</taxon>
        <taxon>Dikarya</taxon>
        <taxon>Ascomycota</taxon>
        <taxon>Pezizomycotina</taxon>
        <taxon>Lecanoromycetes</taxon>
        <taxon>OSLEUM clade</taxon>
        <taxon>Lecanoromycetidae</taxon>
        <taxon>Lecanorales</taxon>
        <taxon>Lecanorineae</taxon>
        <taxon>Stereocaulaceae</taxon>
        <taxon>Lepraria</taxon>
    </lineage>
</organism>
<dbReference type="Proteomes" id="UP001590951">
    <property type="component" value="Unassembled WGS sequence"/>
</dbReference>
<gene>
    <name evidence="5" type="ORF">ABVK25_003847</name>
</gene>
<proteinExistence type="predicted"/>
<feature type="region of interest" description="Disordered" evidence="1">
    <location>
        <begin position="315"/>
        <end position="340"/>
    </location>
</feature>
<protein>
    <recommendedName>
        <fullName evidence="4">WSC domain-containing protein</fullName>
    </recommendedName>
</protein>
<keyword evidence="2" id="KW-0812">Transmembrane</keyword>
<sequence length="435" mass="45498">MAISDWRHDARRSLATVATLLALTISKTAALSQQYCSSQNTGLDSSPVSNNFQSNGACSQTCKGYAFAVVQYKNCWCSNYIPADTTSTGSCSIACPGYPYENCGDESAGLYGYVALGPAPSGTQGSAASTSSTVDPTTTQVTQSTVQPDRSTDPSPVTVQDTVTDQPSVQVSHVSITHSTTSTSTTPTSTTPTLIPVTIPLDTNTPSPDPTTTPITSTIPRTSATTPTSSTWTATPFISVLTITGQVKTSTVTPTAPPASATTVVAAKDNSGGGFLSDSGKVAGTFVTLALVICALAGAAIWFFFSRRKRQPPDVQTLASTAGGNTPLRGGNTPQRRPSRLSQMGLLGGAAEGEKSVPTLQTSGWGPGNSNEKSPADTLSADRRSSFPRVVDQRLEPTALWNPLHDNGSHVSVRSFRDDQDYSRRMLRIANPDDS</sequence>
<evidence type="ECO:0000256" key="3">
    <source>
        <dbReference type="SAM" id="SignalP"/>
    </source>
</evidence>
<feature type="region of interest" description="Disordered" evidence="1">
    <location>
        <begin position="352"/>
        <end position="385"/>
    </location>
</feature>
<comment type="caution">
    <text evidence="5">The sequence shown here is derived from an EMBL/GenBank/DDBJ whole genome shotgun (WGS) entry which is preliminary data.</text>
</comment>
<dbReference type="InterPro" id="IPR002889">
    <property type="entry name" value="WSC_carb-bd"/>
</dbReference>
<dbReference type="Pfam" id="PF01822">
    <property type="entry name" value="WSC"/>
    <property type="match status" value="1"/>
</dbReference>
<feature type="compositionally biased region" description="Polar residues" evidence="1">
    <location>
        <begin position="358"/>
        <end position="373"/>
    </location>
</feature>
<evidence type="ECO:0000256" key="2">
    <source>
        <dbReference type="SAM" id="Phobius"/>
    </source>
</evidence>
<feature type="region of interest" description="Disordered" evidence="1">
    <location>
        <begin position="121"/>
        <end position="230"/>
    </location>
</feature>
<feature type="compositionally biased region" description="Low complexity" evidence="1">
    <location>
        <begin position="121"/>
        <end position="149"/>
    </location>
</feature>
<name>A0ABR4BD85_9LECA</name>
<reference evidence="5 6" key="1">
    <citation type="submission" date="2024-09" db="EMBL/GenBank/DDBJ databases">
        <title>Rethinking Asexuality: The Enigmatic Case of Functional Sexual Genes in Lepraria (Stereocaulaceae).</title>
        <authorList>
            <person name="Doellman M."/>
            <person name="Sun Y."/>
            <person name="Barcenas-Pena A."/>
            <person name="Lumbsch H.T."/>
            <person name="Grewe F."/>
        </authorList>
    </citation>
    <scope>NUCLEOTIDE SEQUENCE [LARGE SCALE GENOMIC DNA]</scope>
    <source>
        <strain evidence="5 6">Grewe 0041</strain>
    </source>
</reference>
<feature type="compositionally biased region" description="Low complexity" evidence="1">
    <location>
        <begin position="171"/>
        <end position="230"/>
    </location>
</feature>
<evidence type="ECO:0000313" key="5">
    <source>
        <dbReference type="EMBL" id="KAL2055605.1"/>
    </source>
</evidence>
<dbReference type="EMBL" id="JBHFEH010000010">
    <property type="protein sequence ID" value="KAL2055605.1"/>
    <property type="molecule type" value="Genomic_DNA"/>
</dbReference>
<keyword evidence="2" id="KW-0472">Membrane</keyword>
<evidence type="ECO:0000259" key="4">
    <source>
        <dbReference type="PROSITE" id="PS51212"/>
    </source>
</evidence>
<keyword evidence="2" id="KW-1133">Transmembrane helix</keyword>
<dbReference type="PROSITE" id="PS51212">
    <property type="entry name" value="WSC"/>
    <property type="match status" value="1"/>
</dbReference>
<evidence type="ECO:0000313" key="6">
    <source>
        <dbReference type="Proteomes" id="UP001590951"/>
    </source>
</evidence>
<dbReference type="SMART" id="SM00321">
    <property type="entry name" value="WSC"/>
    <property type="match status" value="1"/>
</dbReference>
<feature type="signal peptide" evidence="3">
    <location>
        <begin position="1"/>
        <end position="30"/>
    </location>
</feature>